<accession>A0A0F9F5P0</accession>
<gene>
    <name evidence="1" type="ORF">LCGC14_1993040</name>
</gene>
<proteinExistence type="predicted"/>
<evidence type="ECO:0000313" key="1">
    <source>
        <dbReference type="EMBL" id="KKL81608.1"/>
    </source>
</evidence>
<comment type="caution">
    <text evidence="1">The sequence shown here is derived from an EMBL/GenBank/DDBJ whole genome shotgun (WGS) entry which is preliminary data.</text>
</comment>
<sequence>MSEGQKIEEIWMRAIPAEKTLTFNNDGIGQLSLFTITGSVKVKLIAIVKTNVASAAAGTVSVGIATNVDAIIAVTLATDLDAKEIWHDTSPDSEIESLDTIRGYLITDGNDITLDILVGQIDSGVILFKIEWSPIEEGSILVVVP</sequence>
<protein>
    <submittedName>
        <fullName evidence="1">Uncharacterized protein</fullName>
    </submittedName>
</protein>
<dbReference type="EMBL" id="LAZR01022516">
    <property type="protein sequence ID" value="KKL81608.1"/>
    <property type="molecule type" value="Genomic_DNA"/>
</dbReference>
<organism evidence="1">
    <name type="scientific">marine sediment metagenome</name>
    <dbReference type="NCBI Taxonomy" id="412755"/>
    <lineage>
        <taxon>unclassified sequences</taxon>
        <taxon>metagenomes</taxon>
        <taxon>ecological metagenomes</taxon>
    </lineage>
</organism>
<reference evidence="1" key="1">
    <citation type="journal article" date="2015" name="Nature">
        <title>Complex archaea that bridge the gap between prokaryotes and eukaryotes.</title>
        <authorList>
            <person name="Spang A."/>
            <person name="Saw J.H."/>
            <person name="Jorgensen S.L."/>
            <person name="Zaremba-Niedzwiedzka K."/>
            <person name="Martijn J."/>
            <person name="Lind A.E."/>
            <person name="van Eijk R."/>
            <person name="Schleper C."/>
            <person name="Guy L."/>
            <person name="Ettema T.J."/>
        </authorList>
    </citation>
    <scope>NUCLEOTIDE SEQUENCE</scope>
</reference>
<dbReference type="AlphaFoldDB" id="A0A0F9F5P0"/>
<name>A0A0F9F5P0_9ZZZZ</name>